<evidence type="ECO:0000313" key="1">
    <source>
        <dbReference type="EMBL" id="JAH49899.1"/>
    </source>
</evidence>
<dbReference type="EMBL" id="GBXM01058678">
    <property type="protein sequence ID" value="JAH49899.1"/>
    <property type="molecule type" value="Transcribed_RNA"/>
</dbReference>
<reference evidence="1" key="1">
    <citation type="submission" date="2014-11" db="EMBL/GenBank/DDBJ databases">
        <authorList>
            <person name="Amaro Gonzalez C."/>
        </authorList>
    </citation>
    <scope>NUCLEOTIDE SEQUENCE</scope>
</reference>
<reference evidence="1" key="2">
    <citation type="journal article" date="2015" name="Fish Shellfish Immunol.">
        <title>Early steps in the European eel (Anguilla anguilla)-Vibrio vulnificus interaction in the gills: Role of the RtxA13 toxin.</title>
        <authorList>
            <person name="Callol A."/>
            <person name="Pajuelo D."/>
            <person name="Ebbesson L."/>
            <person name="Teles M."/>
            <person name="MacKenzie S."/>
            <person name="Amaro C."/>
        </authorList>
    </citation>
    <scope>NUCLEOTIDE SEQUENCE</scope>
</reference>
<organism evidence="1">
    <name type="scientific">Anguilla anguilla</name>
    <name type="common">European freshwater eel</name>
    <name type="synonym">Muraena anguilla</name>
    <dbReference type="NCBI Taxonomy" id="7936"/>
    <lineage>
        <taxon>Eukaryota</taxon>
        <taxon>Metazoa</taxon>
        <taxon>Chordata</taxon>
        <taxon>Craniata</taxon>
        <taxon>Vertebrata</taxon>
        <taxon>Euteleostomi</taxon>
        <taxon>Actinopterygii</taxon>
        <taxon>Neopterygii</taxon>
        <taxon>Teleostei</taxon>
        <taxon>Anguilliformes</taxon>
        <taxon>Anguillidae</taxon>
        <taxon>Anguilla</taxon>
    </lineage>
</organism>
<sequence length="22" mass="2538">MTLWSVESGNIIIIVTIFSEWV</sequence>
<proteinExistence type="predicted"/>
<accession>A0A0E9T8A1</accession>
<name>A0A0E9T8A1_ANGAN</name>
<protein>
    <submittedName>
        <fullName evidence="1">Uncharacterized protein</fullName>
    </submittedName>
</protein>
<dbReference type="AlphaFoldDB" id="A0A0E9T8A1"/>